<evidence type="ECO:0000313" key="2">
    <source>
        <dbReference type="Proteomes" id="UP000544095"/>
    </source>
</evidence>
<dbReference type="EMBL" id="JAAOAR010001022">
    <property type="protein sequence ID" value="KAF5571973.1"/>
    <property type="molecule type" value="Genomic_DNA"/>
</dbReference>
<reference evidence="1 2" key="1">
    <citation type="submission" date="2020-05" db="EMBL/GenBank/DDBJ databases">
        <title>Identification and distribution of gene clusters putatively required for synthesis of sphingolipid metabolism inhibitors in phylogenetically diverse species of the filamentous fungus Fusarium.</title>
        <authorList>
            <person name="Kim H.-S."/>
            <person name="Busman M."/>
            <person name="Brown D.W."/>
            <person name="Divon H."/>
            <person name="Uhlig S."/>
            <person name="Proctor R.H."/>
        </authorList>
    </citation>
    <scope>NUCLEOTIDE SEQUENCE [LARGE SCALE GENOMIC DNA]</scope>
    <source>
        <strain evidence="1 2">NRRL 25211</strain>
    </source>
</reference>
<gene>
    <name evidence="1" type="ORF">FPANT_13445</name>
</gene>
<sequence>MANVSNCNLANYGYDFVVSTTQASMNSDMKAFISNAPLNFSYYCFLADPVTNDPTVPIALQDLINLAGGANPFDIPDGTPHTDSRVQALTKARFAVGIKICVGLPQDIPPAELPDILELGDSISQMTFRIFCTQSAVIQNTEVGDWSASGNWSVWNQAANQLWAFETSVNLVAATVDNQLISENVNLSPSQKQHVLSQLQNISSTGFTLQQLFLDVENADVLSAPTIEGMAAGPAQQVLSGQATNFWPMFAKQCTYPAVAIIAQSPVTLDVPSIQLSSFQQVVNPFKSSNGGQILSPTKEESGVATLDYLCMANWEQPPVAEAFTWNWVQPSDIDSESGLLAINRALWVEYLFNEIVRQATQFCVLADPVVGDEQMNPNTGDFWDTLSMPLTPYQVPQTACALPDGNVLINIEYTSAGNPATKSTHGSICGSTKCELDIVPAYTCTFSIVSGQLVVTQQCIVGVTLDVVGAQGYPEEFKQTLNLIDTTITDSYQMSADQSGRLEWIIAESNSVDNSSNFGQDLVGWAHADDLEAVIRAYFDPYLPTPFEFKSTPDLSSLQSYIFPGGNVFTYKDVSFSQAGDLLCTLTYLEPEEAVSPPVTPQQAPAAEVISAIQPPKEDLTISAAPSVSMTLSSDMIQSYVPGQIVNAASKFEALQTDNGHSILLGLSSSNVLQAIVEQSGATSTGWQQMDITSAAVASNFPNDPSAVVKTFDANQSPVDNTISMAAIITSGGTDNLLLSLDNPHASASWATATATSLTWKLVPFDAASDSGKTLASIAIENVMFAEATFNGTQYIIVDIDRSSTSTVKDIARYYVNPAATENCWMFHDVPVDIQAGNYQSCIGRFSVDSYGTDAVFTSGTTGTSAQLVYVPLSNPFGAGPPLVRTLSLHGGVQATAIATSRASDGSTDFFAIGGSTLYMFAADSAPSVSVATTLFSSGFFSGTDQLRAMTDGTVTTLWGRNTSNQIYYVSCPNGQFMTKAAWSTPLPLVTGIDQISAFINRSCGSNTIFAAGGETIRRLEQATNTGAKLWRQEALVLQPQQVTSSPLSFNSYTTTIQVSDEQGLPAGDISVSITTASRAPVYINGIYYVLGSTATIVVTDKTGIVAVVESAHKSINGTTLTVTCCGQTDTIDPTEKHFQTISSLGTAAALSAATIQTNVCVGGTFGPSKTAPLVDASTPAASLSKAATSLASLNGVYGKVKSGASPSPGPSADSMPTPAPTSVLDIVSFSILGDIGNFFTAAAGDVFHALKTLASNVVHVVHIVEQAASGVWHFVVTIAGQAYHAILDTVEAIVGAVEWVFKAIETGIEDIIRFLEFLLEWDDITRTKDIIHNLTQLCLQGQIDLLPTGKTALNTGIASLETQVNAWAGGDSSWMTQIGQAIKQPISANAANPTTGQTSGSQMLANHYKNNASNLAIVGTPPADDSVQQLFDDILTALDNEGKTLTAAYSEIVELSKRFTSQPFEDSLKQLVGIVADVMLSSFENVGDALLDCLITLSQNAMSLLNTNIHIPVISDILNALGVPPLSILDLFCWIPAVAFTMVYKIATGNAPFPNNSEVNSLKNAQSWSDIQALLGVKSATPSIAQQSDFLELAASESSPLPLSQEFRKDLYVFLHTMGAFQQGILTFVSLLEVGLPSQDNPYSKPKTIITIIRAAFDLIAELAVPQDPIQDETLKVVSYAQVATKFVAPLVLGRNKKSLAASGTSAVFPEQDGRARGAMVKVIIGYWGVLDTVLHLFELSNEAANSDQTGAILIETSSLLGQVGAVSYCEAVNDPEAKEEAFLVMGIVGILQSGLQAALCATV</sequence>
<organism evidence="1 2">
    <name type="scientific">Fusarium pseudoanthophilum</name>
    <dbReference type="NCBI Taxonomy" id="48495"/>
    <lineage>
        <taxon>Eukaryota</taxon>
        <taxon>Fungi</taxon>
        <taxon>Dikarya</taxon>
        <taxon>Ascomycota</taxon>
        <taxon>Pezizomycotina</taxon>
        <taxon>Sordariomycetes</taxon>
        <taxon>Hypocreomycetidae</taxon>
        <taxon>Hypocreales</taxon>
        <taxon>Nectriaceae</taxon>
        <taxon>Fusarium</taxon>
        <taxon>Fusarium fujikuroi species complex</taxon>
    </lineage>
</organism>
<keyword evidence="2" id="KW-1185">Reference proteome</keyword>
<comment type="caution">
    <text evidence="1">The sequence shown here is derived from an EMBL/GenBank/DDBJ whole genome shotgun (WGS) entry which is preliminary data.</text>
</comment>
<evidence type="ECO:0000313" key="1">
    <source>
        <dbReference type="EMBL" id="KAF5571973.1"/>
    </source>
</evidence>
<proteinExistence type="predicted"/>
<dbReference type="Proteomes" id="UP000544095">
    <property type="component" value="Unassembled WGS sequence"/>
</dbReference>
<accession>A0A8H5NP95</accession>
<protein>
    <submittedName>
        <fullName evidence="1">Uncharacterized protein</fullName>
    </submittedName>
</protein>
<name>A0A8H5NP95_9HYPO</name>